<dbReference type="InterPro" id="IPR013149">
    <property type="entry name" value="ADH-like_C"/>
</dbReference>
<keyword evidence="4" id="KW-0862">Zinc</keyword>
<keyword evidence="8" id="KW-1185">Reference proteome</keyword>
<feature type="domain" description="Enoyl reductase (ER)" evidence="6">
    <location>
        <begin position="17"/>
        <end position="364"/>
    </location>
</feature>
<evidence type="ECO:0000313" key="7">
    <source>
        <dbReference type="EMBL" id="KAJ4248800.1"/>
    </source>
</evidence>
<dbReference type="PANTHER" id="PTHR43161:SF23">
    <property type="entry name" value="(R,R)-BUTANEDIOL DEHYDROGENASE-RELATED"/>
    <property type="match status" value="1"/>
</dbReference>
<dbReference type="Pfam" id="PF08240">
    <property type="entry name" value="ADH_N"/>
    <property type="match status" value="1"/>
</dbReference>
<comment type="cofactor">
    <cofactor evidence="1">
        <name>Zn(2+)</name>
        <dbReference type="ChEBI" id="CHEBI:29105"/>
    </cofactor>
</comment>
<dbReference type="InterPro" id="IPR036291">
    <property type="entry name" value="NAD(P)-bd_dom_sf"/>
</dbReference>
<dbReference type="GO" id="GO:0046872">
    <property type="term" value="F:metal ion binding"/>
    <property type="evidence" value="ECO:0007669"/>
    <property type="project" value="UniProtKB-KW"/>
</dbReference>
<sequence>MSVEAPPKMVKAIRYHGNKDIRYEDVPVVTTLKEGELRLKPAWCGICGTDVHEYSHGPFVSYSKESPHPLTGHHRPLIFGHEFSGVVTEVHPSVTSLKIGDAVAVEGLLTDDSCEQCKNKRRNACDQTAFLGLSTSPGGLCEDIVIPAFICHILPPHVGLDAGALVEPLSVAWHGVTQSGIKPGESAIIFGAGPIGLALILCLKARGITKILASEPSLARHAQATKIGATHCFNPITDDVVKGAKDLCDGLGPHFAFDASGVQATLTTGLKAIRKYGVFYNIAVWVTQPQIDINELLYNGKTLKADLSFRPEDYHGVIQALADNKITKREVENFITSRIEMEDLEEKGIKELMNHKDRHVKILVRVDKTQPLVHEDPLPPPSKVKV</sequence>
<gene>
    <name evidence="7" type="ORF">NW762_012638</name>
</gene>
<evidence type="ECO:0000256" key="5">
    <source>
        <dbReference type="ARBA" id="ARBA00023002"/>
    </source>
</evidence>
<dbReference type="InterPro" id="IPR011032">
    <property type="entry name" value="GroES-like_sf"/>
</dbReference>
<name>A0A9W8RQY3_9HYPO</name>
<dbReference type="Proteomes" id="UP001152049">
    <property type="component" value="Unassembled WGS sequence"/>
</dbReference>
<dbReference type="CDD" id="cd08233">
    <property type="entry name" value="butanediol_DH_like"/>
    <property type="match status" value="1"/>
</dbReference>
<proteinExistence type="inferred from homology"/>
<organism evidence="7 8">
    <name type="scientific">Fusarium torreyae</name>
    <dbReference type="NCBI Taxonomy" id="1237075"/>
    <lineage>
        <taxon>Eukaryota</taxon>
        <taxon>Fungi</taxon>
        <taxon>Dikarya</taxon>
        <taxon>Ascomycota</taxon>
        <taxon>Pezizomycotina</taxon>
        <taxon>Sordariomycetes</taxon>
        <taxon>Hypocreomycetidae</taxon>
        <taxon>Hypocreales</taxon>
        <taxon>Nectriaceae</taxon>
        <taxon>Fusarium</taxon>
    </lineage>
</organism>
<evidence type="ECO:0000256" key="4">
    <source>
        <dbReference type="ARBA" id="ARBA00022833"/>
    </source>
</evidence>
<dbReference type="EMBL" id="JAOQAZ010000035">
    <property type="protein sequence ID" value="KAJ4248800.1"/>
    <property type="molecule type" value="Genomic_DNA"/>
</dbReference>
<accession>A0A9W8RQY3</accession>
<dbReference type="InterPro" id="IPR020843">
    <property type="entry name" value="ER"/>
</dbReference>
<dbReference type="AlphaFoldDB" id="A0A9W8RQY3"/>
<dbReference type="GO" id="GO:0000721">
    <property type="term" value="F:(R,R)-butanediol dehydrogenase activity"/>
    <property type="evidence" value="ECO:0007669"/>
    <property type="project" value="TreeGrafter"/>
</dbReference>
<dbReference type="GO" id="GO:0034079">
    <property type="term" value="P:butanediol biosynthetic process"/>
    <property type="evidence" value="ECO:0007669"/>
    <property type="project" value="TreeGrafter"/>
</dbReference>
<keyword evidence="3" id="KW-0479">Metal-binding</keyword>
<comment type="caution">
    <text evidence="7">The sequence shown here is derived from an EMBL/GenBank/DDBJ whole genome shotgun (WGS) entry which is preliminary data.</text>
</comment>
<dbReference type="Gene3D" id="3.40.50.720">
    <property type="entry name" value="NAD(P)-binding Rossmann-like Domain"/>
    <property type="match status" value="1"/>
</dbReference>
<protein>
    <recommendedName>
        <fullName evidence="6">Enoyl reductase (ER) domain-containing protein</fullName>
    </recommendedName>
</protein>
<evidence type="ECO:0000256" key="2">
    <source>
        <dbReference type="ARBA" id="ARBA00008072"/>
    </source>
</evidence>
<dbReference type="OrthoDB" id="3941538at2759"/>
<dbReference type="SUPFAM" id="SSF50129">
    <property type="entry name" value="GroES-like"/>
    <property type="match status" value="1"/>
</dbReference>
<dbReference type="PANTHER" id="PTHR43161">
    <property type="entry name" value="SORBITOL DEHYDROGENASE"/>
    <property type="match status" value="1"/>
</dbReference>
<comment type="similarity">
    <text evidence="2">Belongs to the zinc-containing alcohol dehydrogenase family.</text>
</comment>
<evidence type="ECO:0000259" key="6">
    <source>
        <dbReference type="SMART" id="SM00829"/>
    </source>
</evidence>
<dbReference type="GO" id="GO:0005737">
    <property type="term" value="C:cytoplasm"/>
    <property type="evidence" value="ECO:0007669"/>
    <property type="project" value="TreeGrafter"/>
</dbReference>
<dbReference type="Pfam" id="PF00107">
    <property type="entry name" value="ADH_zinc_N"/>
    <property type="match status" value="1"/>
</dbReference>
<dbReference type="Gene3D" id="3.90.180.10">
    <property type="entry name" value="Medium-chain alcohol dehydrogenases, catalytic domain"/>
    <property type="match status" value="1"/>
</dbReference>
<keyword evidence="5" id="KW-0560">Oxidoreductase</keyword>
<reference evidence="7" key="1">
    <citation type="submission" date="2022-09" db="EMBL/GenBank/DDBJ databases">
        <title>Fusarium specimens isolated from Avocado Roots.</title>
        <authorList>
            <person name="Stajich J."/>
            <person name="Roper C."/>
            <person name="Heimlech-Rivalta G."/>
        </authorList>
    </citation>
    <scope>NUCLEOTIDE SEQUENCE</scope>
    <source>
        <strain evidence="7">CF00136</strain>
    </source>
</reference>
<dbReference type="SUPFAM" id="SSF51735">
    <property type="entry name" value="NAD(P)-binding Rossmann-fold domains"/>
    <property type="match status" value="1"/>
</dbReference>
<dbReference type="InterPro" id="IPR013154">
    <property type="entry name" value="ADH-like_N"/>
</dbReference>
<dbReference type="SMART" id="SM00829">
    <property type="entry name" value="PKS_ER"/>
    <property type="match status" value="1"/>
</dbReference>
<evidence type="ECO:0000256" key="1">
    <source>
        <dbReference type="ARBA" id="ARBA00001947"/>
    </source>
</evidence>
<evidence type="ECO:0000256" key="3">
    <source>
        <dbReference type="ARBA" id="ARBA00022723"/>
    </source>
</evidence>
<evidence type="ECO:0000313" key="8">
    <source>
        <dbReference type="Proteomes" id="UP001152049"/>
    </source>
</evidence>